<evidence type="ECO:0000256" key="4">
    <source>
        <dbReference type="ARBA" id="ARBA00022960"/>
    </source>
</evidence>
<dbReference type="EMBL" id="PCSD01000035">
    <property type="protein sequence ID" value="PIP33938.1"/>
    <property type="molecule type" value="Genomic_DNA"/>
</dbReference>
<feature type="active site" description="Proton acceptor" evidence="7">
    <location>
        <position position="115"/>
    </location>
</feature>
<evidence type="ECO:0000256" key="3">
    <source>
        <dbReference type="ARBA" id="ARBA00022801"/>
    </source>
</evidence>
<evidence type="ECO:0000259" key="11">
    <source>
        <dbReference type="Pfam" id="PF00768"/>
    </source>
</evidence>
<evidence type="ECO:0000256" key="8">
    <source>
        <dbReference type="PIRSR" id="PIRSR618044-2"/>
    </source>
</evidence>
<dbReference type="GO" id="GO:0009252">
    <property type="term" value="P:peptidoglycan biosynthetic process"/>
    <property type="evidence" value="ECO:0007669"/>
    <property type="project" value="UniProtKB-KW"/>
</dbReference>
<feature type="domain" description="Peptidase S11 D-alanyl-D-alanine carboxypeptidase A N-terminal" evidence="11">
    <location>
        <begin position="77"/>
        <end position="306"/>
    </location>
</feature>
<dbReference type="GO" id="GO:0008360">
    <property type="term" value="P:regulation of cell shape"/>
    <property type="evidence" value="ECO:0007669"/>
    <property type="project" value="UniProtKB-KW"/>
</dbReference>
<organism evidence="12 13">
    <name type="scientific">Candidatus Falkowbacteria bacterium CG23_combo_of_CG06-09_8_20_14_all_49_15</name>
    <dbReference type="NCBI Taxonomy" id="1974572"/>
    <lineage>
        <taxon>Bacteria</taxon>
        <taxon>Candidatus Falkowiibacteriota</taxon>
    </lineage>
</organism>
<comment type="similarity">
    <text evidence="1 9">Belongs to the peptidase S11 family.</text>
</comment>
<feature type="active site" description="Acyl-ester intermediate" evidence="7">
    <location>
        <position position="112"/>
    </location>
</feature>
<keyword evidence="3" id="KW-0378">Hydrolase</keyword>
<feature type="active site" evidence="7">
    <location>
        <position position="167"/>
    </location>
</feature>
<dbReference type="PANTHER" id="PTHR21581:SF26">
    <property type="entry name" value="D-ALANYL-D-ALANINE ENDOPEPTIDASE"/>
    <property type="match status" value="1"/>
</dbReference>
<evidence type="ECO:0000256" key="1">
    <source>
        <dbReference type="ARBA" id="ARBA00007164"/>
    </source>
</evidence>
<evidence type="ECO:0000256" key="9">
    <source>
        <dbReference type="RuleBase" id="RU004016"/>
    </source>
</evidence>
<evidence type="ECO:0000256" key="2">
    <source>
        <dbReference type="ARBA" id="ARBA00022729"/>
    </source>
</evidence>
<dbReference type="InterPro" id="IPR018044">
    <property type="entry name" value="Peptidase_S11"/>
</dbReference>
<keyword evidence="10" id="KW-0812">Transmembrane</keyword>
<dbReference type="PRINTS" id="PR00725">
    <property type="entry name" value="DADACBPTASE1"/>
</dbReference>
<evidence type="ECO:0000256" key="5">
    <source>
        <dbReference type="ARBA" id="ARBA00022984"/>
    </source>
</evidence>
<dbReference type="InterPro" id="IPR012338">
    <property type="entry name" value="Beta-lactam/transpept-like"/>
</dbReference>
<keyword evidence="10" id="KW-1133">Transmembrane helix</keyword>
<dbReference type="Pfam" id="PF00768">
    <property type="entry name" value="Peptidase_S11"/>
    <property type="match status" value="1"/>
</dbReference>
<keyword evidence="4" id="KW-0133">Cell shape</keyword>
<evidence type="ECO:0000313" key="12">
    <source>
        <dbReference type="EMBL" id="PIP33938.1"/>
    </source>
</evidence>
<dbReference type="InterPro" id="IPR001967">
    <property type="entry name" value="Peptidase_S11_N"/>
</dbReference>
<dbReference type="Proteomes" id="UP000230729">
    <property type="component" value="Unassembled WGS sequence"/>
</dbReference>
<dbReference type="Gene3D" id="3.40.710.10">
    <property type="entry name" value="DD-peptidase/beta-lactamase superfamily"/>
    <property type="match status" value="1"/>
</dbReference>
<dbReference type="GO" id="GO:0009002">
    <property type="term" value="F:serine-type D-Ala-D-Ala carboxypeptidase activity"/>
    <property type="evidence" value="ECO:0007669"/>
    <property type="project" value="InterPro"/>
</dbReference>
<keyword evidence="6" id="KW-0961">Cell wall biogenesis/degradation</keyword>
<evidence type="ECO:0000256" key="10">
    <source>
        <dbReference type="SAM" id="Phobius"/>
    </source>
</evidence>
<accession>A0A2G9ZNM8</accession>
<evidence type="ECO:0000256" key="7">
    <source>
        <dbReference type="PIRSR" id="PIRSR618044-1"/>
    </source>
</evidence>
<protein>
    <recommendedName>
        <fullName evidence="11">Peptidase S11 D-alanyl-D-alanine carboxypeptidase A N-terminal domain-containing protein</fullName>
    </recommendedName>
</protein>
<name>A0A2G9ZNM8_9BACT</name>
<keyword evidence="5" id="KW-0573">Peptidoglycan synthesis</keyword>
<dbReference type="PANTHER" id="PTHR21581">
    <property type="entry name" value="D-ALANYL-D-ALANINE CARBOXYPEPTIDASE"/>
    <property type="match status" value="1"/>
</dbReference>
<dbReference type="SUPFAM" id="SSF56601">
    <property type="entry name" value="beta-lactamase/transpeptidase-like"/>
    <property type="match status" value="1"/>
</dbReference>
<keyword evidence="10" id="KW-0472">Membrane</keyword>
<keyword evidence="2" id="KW-0732">Signal</keyword>
<reference evidence="12 13" key="1">
    <citation type="submission" date="2017-09" db="EMBL/GenBank/DDBJ databases">
        <title>Depth-based differentiation of microbial function through sediment-hosted aquifers and enrichment of novel symbionts in the deep terrestrial subsurface.</title>
        <authorList>
            <person name="Probst A.J."/>
            <person name="Ladd B."/>
            <person name="Jarett J.K."/>
            <person name="Geller-Mcgrath D.E."/>
            <person name="Sieber C.M."/>
            <person name="Emerson J.B."/>
            <person name="Anantharaman K."/>
            <person name="Thomas B.C."/>
            <person name="Malmstrom R."/>
            <person name="Stieglmeier M."/>
            <person name="Klingl A."/>
            <person name="Woyke T."/>
            <person name="Ryan C.M."/>
            <person name="Banfield J.F."/>
        </authorList>
    </citation>
    <scope>NUCLEOTIDE SEQUENCE [LARGE SCALE GENOMIC DNA]</scope>
    <source>
        <strain evidence="12">CG23_combo_of_CG06-09_8_20_14_all_49_15</strain>
    </source>
</reference>
<dbReference type="AlphaFoldDB" id="A0A2G9ZNM8"/>
<evidence type="ECO:0000256" key="6">
    <source>
        <dbReference type="ARBA" id="ARBA00023316"/>
    </source>
</evidence>
<dbReference type="GO" id="GO:0006508">
    <property type="term" value="P:proteolysis"/>
    <property type="evidence" value="ECO:0007669"/>
    <property type="project" value="InterPro"/>
</dbReference>
<evidence type="ECO:0000313" key="13">
    <source>
        <dbReference type="Proteomes" id="UP000230729"/>
    </source>
</evidence>
<gene>
    <name evidence="12" type="ORF">COX22_01705</name>
</gene>
<feature type="binding site" evidence="8">
    <location>
        <position position="275"/>
    </location>
    <ligand>
        <name>substrate</name>
    </ligand>
</feature>
<proteinExistence type="inferred from homology"/>
<comment type="caution">
    <text evidence="12">The sequence shown here is derived from an EMBL/GenBank/DDBJ whole genome shotgun (WGS) entry which is preliminary data.</text>
</comment>
<dbReference type="GO" id="GO:0071555">
    <property type="term" value="P:cell wall organization"/>
    <property type="evidence" value="ECO:0007669"/>
    <property type="project" value="UniProtKB-KW"/>
</dbReference>
<sequence length="330" mass="35613">MLIRKYFFGFFGFVLLIVFFPLVFRPKEILAPAGESPADSAGEILGEFAAASSASGDFSGFLPPAPAKIFLPVPAVAQTALEVSAAGAVVLDSKSGLVLFAREADTSRPIASLTKIVAALALIANHPKWQEYSRIRDTDIRLGGSSRLLAGDELTVKDLLYLCLIGSDNGAASSLAAAVGLSQEEFVLEMNRQAALFGLRETRFVDPVGLSRQNVSTPREYAVLLDQALRQEIIREAAGRKEYICATRRGRQIRLNSTNELLGQAGGDLQMLGGKTGYTQAAGYCFAGQFALPGGSRVISVIFGASQEKERFREAEKLALWAQDNYLWPE</sequence>
<feature type="transmembrane region" description="Helical" evidence="10">
    <location>
        <begin position="6"/>
        <end position="24"/>
    </location>
</feature>